<evidence type="ECO:0000313" key="8">
    <source>
        <dbReference type="EMBL" id="MCF6377390.1"/>
    </source>
</evidence>
<keyword evidence="9" id="KW-1185">Reference proteome</keyword>
<dbReference type="PANTHER" id="PTHR31310">
    <property type="match status" value="1"/>
</dbReference>
<feature type="transmembrane region" description="Helical" evidence="6">
    <location>
        <begin position="228"/>
        <end position="247"/>
    </location>
</feature>
<organism evidence="8 9">
    <name type="scientific">Nocardioides potassii</name>
    <dbReference type="NCBI Taxonomy" id="2911371"/>
    <lineage>
        <taxon>Bacteria</taxon>
        <taxon>Bacillati</taxon>
        <taxon>Actinomycetota</taxon>
        <taxon>Actinomycetes</taxon>
        <taxon>Propionibacteriales</taxon>
        <taxon>Nocardioidaceae</taxon>
        <taxon>Nocardioides</taxon>
    </lineage>
</organism>
<comment type="caution">
    <text evidence="8">The sequence shown here is derived from an EMBL/GenBank/DDBJ whole genome shotgun (WGS) entry which is preliminary data.</text>
</comment>
<gene>
    <name evidence="8" type="ORF">L2K70_07220</name>
</gene>
<dbReference type="EMBL" id="JAKJHZ010000005">
    <property type="protein sequence ID" value="MCF6377390.1"/>
    <property type="molecule type" value="Genomic_DNA"/>
</dbReference>
<sequence>MTTEVTRHRVDVAAAADGAPRTDEHTRHGPVAQLLIAWSPLSAILVAYAVAQWVSAPLGTGDGEATNRVGSALHVVGPARADEALLGAAPSAWLQERLWDGDPRWWDAVAALVYVTHFVVIPLVTAVVWFALRDRFREWVVAALTMSVVGIAGYVAYPAAPPWLAAERGVIGDVDRTSHVGWDVLHLDVVGRLTEAGQSGSNPVAAMPSLHAGAALLVALFLWPSVSWAMRVVLAAYAVAMALTLVYTGEHYVVDVLAGWAVAVLAVVVARVAVGRAIRPAWTPGARWRS</sequence>
<evidence type="ECO:0000259" key="7">
    <source>
        <dbReference type="Pfam" id="PF14378"/>
    </source>
</evidence>
<keyword evidence="4 6" id="KW-0472">Membrane</keyword>
<evidence type="ECO:0000313" key="9">
    <source>
        <dbReference type="Proteomes" id="UP001201161"/>
    </source>
</evidence>
<evidence type="ECO:0000256" key="5">
    <source>
        <dbReference type="SAM" id="MobiDB-lite"/>
    </source>
</evidence>
<dbReference type="PANTHER" id="PTHR31310:SF7">
    <property type="entry name" value="PA-PHOSPHATASE RELATED-FAMILY PROTEIN DDB_G0268928"/>
    <property type="match status" value="1"/>
</dbReference>
<feature type="transmembrane region" description="Helical" evidence="6">
    <location>
        <begin position="108"/>
        <end position="132"/>
    </location>
</feature>
<feature type="domain" description="Inositolphosphotransferase Aur1/Ipt1" evidence="7">
    <location>
        <begin position="83"/>
        <end position="268"/>
    </location>
</feature>
<feature type="compositionally biased region" description="Basic and acidic residues" evidence="5">
    <location>
        <begin position="1"/>
        <end position="11"/>
    </location>
</feature>
<dbReference type="Gene3D" id="1.20.144.10">
    <property type="entry name" value="Phosphatidic acid phosphatase type 2/haloperoxidase"/>
    <property type="match status" value="1"/>
</dbReference>
<comment type="subcellular location">
    <subcellularLocation>
        <location evidence="1">Membrane</location>
        <topology evidence="1">Multi-pass membrane protein</topology>
    </subcellularLocation>
</comment>
<feature type="transmembrane region" description="Helical" evidence="6">
    <location>
        <begin position="31"/>
        <end position="51"/>
    </location>
</feature>
<keyword evidence="2 6" id="KW-0812">Transmembrane</keyword>
<reference evidence="8 9" key="1">
    <citation type="submission" date="2022-01" db="EMBL/GenBank/DDBJ databases">
        <title>Nocardioides sp. nov., an actinomycete isolated from mining soil.</title>
        <authorList>
            <person name="Liu L."/>
        </authorList>
    </citation>
    <scope>NUCLEOTIDE SEQUENCE [LARGE SCALE GENOMIC DNA]</scope>
    <source>
        <strain evidence="8 9">KLBMP 9356</strain>
    </source>
</reference>
<keyword evidence="3 6" id="KW-1133">Transmembrane helix</keyword>
<dbReference type="Pfam" id="PF14378">
    <property type="entry name" value="PAP2_3"/>
    <property type="match status" value="1"/>
</dbReference>
<dbReference type="InterPro" id="IPR026841">
    <property type="entry name" value="Aur1/Ipt1"/>
</dbReference>
<dbReference type="RefSeq" id="WP_236400804.1">
    <property type="nucleotide sequence ID" value="NZ_JAKJHZ010000005.1"/>
</dbReference>
<evidence type="ECO:0000256" key="2">
    <source>
        <dbReference type="ARBA" id="ARBA00022692"/>
    </source>
</evidence>
<evidence type="ECO:0000256" key="4">
    <source>
        <dbReference type="ARBA" id="ARBA00023136"/>
    </source>
</evidence>
<dbReference type="SUPFAM" id="SSF48317">
    <property type="entry name" value="Acid phosphatase/Vanadium-dependent haloperoxidase"/>
    <property type="match status" value="1"/>
</dbReference>
<feature type="transmembrane region" description="Helical" evidence="6">
    <location>
        <begin position="139"/>
        <end position="157"/>
    </location>
</feature>
<dbReference type="Proteomes" id="UP001201161">
    <property type="component" value="Unassembled WGS sequence"/>
</dbReference>
<feature type="transmembrane region" description="Helical" evidence="6">
    <location>
        <begin position="204"/>
        <end position="223"/>
    </location>
</feature>
<name>A0ABS9HAW3_9ACTN</name>
<dbReference type="CDD" id="cd03386">
    <property type="entry name" value="PAP2_Aur1_like"/>
    <property type="match status" value="1"/>
</dbReference>
<dbReference type="InterPro" id="IPR036938">
    <property type="entry name" value="PAP2/HPO_sf"/>
</dbReference>
<feature type="region of interest" description="Disordered" evidence="5">
    <location>
        <begin position="1"/>
        <end position="26"/>
    </location>
</feature>
<dbReference type="InterPro" id="IPR052185">
    <property type="entry name" value="IPC_Synthase-Related"/>
</dbReference>
<protein>
    <submittedName>
        <fullName evidence="8">Phosphatase PAP2 family protein</fullName>
    </submittedName>
</protein>
<evidence type="ECO:0000256" key="3">
    <source>
        <dbReference type="ARBA" id="ARBA00022989"/>
    </source>
</evidence>
<accession>A0ABS9HAW3</accession>
<evidence type="ECO:0000256" key="6">
    <source>
        <dbReference type="SAM" id="Phobius"/>
    </source>
</evidence>
<feature type="transmembrane region" description="Helical" evidence="6">
    <location>
        <begin position="253"/>
        <end position="274"/>
    </location>
</feature>
<evidence type="ECO:0000256" key="1">
    <source>
        <dbReference type="ARBA" id="ARBA00004141"/>
    </source>
</evidence>
<proteinExistence type="predicted"/>